<dbReference type="GO" id="GO:0072562">
    <property type="term" value="C:blood microparticle"/>
    <property type="evidence" value="ECO:0007669"/>
    <property type="project" value="TreeGrafter"/>
</dbReference>
<evidence type="ECO:0000256" key="7">
    <source>
        <dbReference type="RuleBase" id="RU000356"/>
    </source>
</evidence>
<feature type="domain" description="Globin" evidence="8">
    <location>
        <begin position="3"/>
        <end position="122"/>
    </location>
</feature>
<evidence type="ECO:0000256" key="5">
    <source>
        <dbReference type="ARBA" id="ARBA00022723"/>
    </source>
</evidence>
<keyword evidence="2 7" id="KW-0813">Transport</keyword>
<accession>A0A671UMJ9</accession>
<comment type="similarity">
    <text evidence="1 7">Belongs to the globin family.</text>
</comment>
<dbReference type="GO" id="GO:0020037">
    <property type="term" value="F:heme binding"/>
    <property type="evidence" value="ECO:0007669"/>
    <property type="project" value="InterPro"/>
</dbReference>
<reference evidence="9" key="1">
    <citation type="submission" date="2021-04" db="EMBL/GenBank/DDBJ databases">
        <authorList>
            <consortium name="Wellcome Sanger Institute Data Sharing"/>
        </authorList>
    </citation>
    <scope>NUCLEOTIDE SEQUENCE [LARGE SCALE GENOMIC DNA]</scope>
</reference>
<dbReference type="GeneTree" id="ENSGT00940000157809"/>
<dbReference type="PANTHER" id="PTHR11442">
    <property type="entry name" value="HEMOGLOBIN FAMILY MEMBER"/>
    <property type="match status" value="1"/>
</dbReference>
<keyword evidence="6" id="KW-0408">Iron</keyword>
<dbReference type="GO" id="GO:0005833">
    <property type="term" value="C:hemoglobin complex"/>
    <property type="evidence" value="ECO:0007669"/>
    <property type="project" value="InterPro"/>
</dbReference>
<sequence>MVEWTDFERATIADIFSKMEYEVIGPAALSRCLVVYPWTQRYFGNFGNLYNAAAIIGNPMVAKHGTTILHGLDRAVKNMDNIKSEYAELSVLHSEKLHVDPDNFKVQKTCFQVVDFGHSKCNSTHHSYPVLLGAGREGAHVLPVGEVSLGLRVHDQHPGQKKTMRVSAFVNDSIHVGAASGVAHIYLAIASLPMSSTFPDTLAQKVLTLSLSLAVRLVILPVDCESLNAVISFNSEGLFMLETEQGHTPNLLRDRKHKTVQLRSSHGDSGRLIILKGFCSIKTQQ</sequence>
<dbReference type="InterPro" id="IPR050056">
    <property type="entry name" value="Hemoglobin_oxygen_transport"/>
</dbReference>
<evidence type="ECO:0000256" key="6">
    <source>
        <dbReference type="ARBA" id="ARBA00023004"/>
    </source>
</evidence>
<keyword evidence="4 7" id="KW-0561">Oxygen transport</keyword>
<dbReference type="GO" id="GO:0043177">
    <property type="term" value="F:organic acid binding"/>
    <property type="evidence" value="ECO:0007669"/>
    <property type="project" value="TreeGrafter"/>
</dbReference>
<dbReference type="GO" id="GO:0042744">
    <property type="term" value="P:hydrogen peroxide catabolic process"/>
    <property type="evidence" value="ECO:0007669"/>
    <property type="project" value="TreeGrafter"/>
</dbReference>
<name>A0A671UMJ9_SPAAU</name>
<dbReference type="AlphaFoldDB" id="A0A671UMJ9"/>
<dbReference type="Gene3D" id="1.10.490.10">
    <property type="entry name" value="Globins"/>
    <property type="match status" value="1"/>
</dbReference>
<protein>
    <submittedName>
        <fullName evidence="9">Hemoglobin subunit beta-like</fullName>
    </submittedName>
</protein>
<keyword evidence="3 7" id="KW-0349">Heme</keyword>
<dbReference type="Ensembl" id="ENSSAUT00010016035.1">
    <property type="protein sequence ID" value="ENSSAUP00010015119.1"/>
    <property type="gene ID" value="ENSSAUG00010007033.1"/>
</dbReference>
<dbReference type="Pfam" id="PF00042">
    <property type="entry name" value="Globin"/>
    <property type="match status" value="1"/>
</dbReference>
<evidence type="ECO:0000259" key="8">
    <source>
        <dbReference type="PROSITE" id="PS01033"/>
    </source>
</evidence>
<keyword evidence="5" id="KW-0479">Metal-binding</keyword>
<evidence type="ECO:0000313" key="9">
    <source>
        <dbReference type="Ensembl" id="ENSSAUP00010015119.1"/>
    </source>
</evidence>
<evidence type="ECO:0000256" key="1">
    <source>
        <dbReference type="ARBA" id="ARBA00008705"/>
    </source>
</evidence>
<evidence type="ECO:0000313" key="10">
    <source>
        <dbReference type="Proteomes" id="UP000472265"/>
    </source>
</evidence>
<dbReference type="InParanoid" id="A0A671UMJ9"/>
<dbReference type="GO" id="GO:0046872">
    <property type="term" value="F:metal ion binding"/>
    <property type="evidence" value="ECO:0007669"/>
    <property type="project" value="UniProtKB-KW"/>
</dbReference>
<proteinExistence type="inferred from homology"/>
<dbReference type="GO" id="GO:0019825">
    <property type="term" value="F:oxygen binding"/>
    <property type="evidence" value="ECO:0007669"/>
    <property type="project" value="InterPro"/>
</dbReference>
<dbReference type="SUPFAM" id="SSF46458">
    <property type="entry name" value="Globin-like"/>
    <property type="match status" value="1"/>
</dbReference>
<dbReference type="GO" id="GO:0031720">
    <property type="term" value="F:haptoglobin binding"/>
    <property type="evidence" value="ECO:0007669"/>
    <property type="project" value="TreeGrafter"/>
</dbReference>
<gene>
    <name evidence="9" type="primary">LOC115575824</name>
</gene>
<dbReference type="GO" id="GO:0004601">
    <property type="term" value="F:peroxidase activity"/>
    <property type="evidence" value="ECO:0007669"/>
    <property type="project" value="TreeGrafter"/>
</dbReference>
<dbReference type="GO" id="GO:0005344">
    <property type="term" value="F:oxygen carrier activity"/>
    <property type="evidence" value="ECO:0007669"/>
    <property type="project" value="UniProtKB-KW"/>
</dbReference>
<dbReference type="InterPro" id="IPR012292">
    <property type="entry name" value="Globin/Proto"/>
</dbReference>
<dbReference type="PRINTS" id="PR00814">
    <property type="entry name" value="BETAHAEM"/>
</dbReference>
<organism evidence="9 10">
    <name type="scientific">Sparus aurata</name>
    <name type="common">Gilthead sea bream</name>
    <dbReference type="NCBI Taxonomy" id="8175"/>
    <lineage>
        <taxon>Eukaryota</taxon>
        <taxon>Metazoa</taxon>
        <taxon>Chordata</taxon>
        <taxon>Craniata</taxon>
        <taxon>Vertebrata</taxon>
        <taxon>Euteleostomi</taxon>
        <taxon>Actinopterygii</taxon>
        <taxon>Neopterygii</taxon>
        <taxon>Teleostei</taxon>
        <taxon>Neoteleostei</taxon>
        <taxon>Acanthomorphata</taxon>
        <taxon>Eupercaria</taxon>
        <taxon>Spariformes</taxon>
        <taxon>Sparidae</taxon>
        <taxon>Sparus</taxon>
    </lineage>
</organism>
<reference evidence="9" key="2">
    <citation type="submission" date="2025-08" db="UniProtKB">
        <authorList>
            <consortium name="Ensembl"/>
        </authorList>
    </citation>
    <scope>IDENTIFICATION</scope>
</reference>
<reference evidence="9" key="3">
    <citation type="submission" date="2025-09" db="UniProtKB">
        <authorList>
            <consortium name="Ensembl"/>
        </authorList>
    </citation>
    <scope>IDENTIFICATION</scope>
</reference>
<dbReference type="PANTHER" id="PTHR11442:SF7">
    <property type="entry name" value="HEMOGLOBIN SUBUNIT EPSILON"/>
    <property type="match status" value="1"/>
</dbReference>
<evidence type="ECO:0000256" key="4">
    <source>
        <dbReference type="ARBA" id="ARBA00022621"/>
    </source>
</evidence>
<dbReference type="InterPro" id="IPR002337">
    <property type="entry name" value="Hemoglobin_b"/>
</dbReference>
<keyword evidence="10" id="KW-1185">Reference proteome</keyword>
<dbReference type="GO" id="GO:0031838">
    <property type="term" value="C:haptoglobin-hemoglobin complex"/>
    <property type="evidence" value="ECO:0007669"/>
    <property type="project" value="TreeGrafter"/>
</dbReference>
<dbReference type="Proteomes" id="UP000472265">
    <property type="component" value="Chromosome 23"/>
</dbReference>
<dbReference type="InterPro" id="IPR009050">
    <property type="entry name" value="Globin-like_sf"/>
</dbReference>
<evidence type="ECO:0000256" key="2">
    <source>
        <dbReference type="ARBA" id="ARBA00022448"/>
    </source>
</evidence>
<evidence type="ECO:0000256" key="3">
    <source>
        <dbReference type="ARBA" id="ARBA00022617"/>
    </source>
</evidence>
<dbReference type="InterPro" id="IPR000971">
    <property type="entry name" value="Globin"/>
</dbReference>
<dbReference type="PROSITE" id="PS01033">
    <property type="entry name" value="GLOBIN"/>
    <property type="match status" value="1"/>
</dbReference>